<name>A0ABS9KC67_9BACT</name>
<evidence type="ECO:0000313" key="1">
    <source>
        <dbReference type="EMBL" id="MCG2588436.1"/>
    </source>
</evidence>
<proteinExistence type="predicted"/>
<sequence length="109" mass="12680">MSEEIEVQEKIEFDDLKFLRFRPSPSFNPDILEDYDAVIMEYLDSHNVLEAIHKIRSHNEKLVYITPIFLLNEGGYMKDSIIEMVDGVIPNIMNLDYAAATTRKITSRL</sequence>
<keyword evidence="2" id="KW-1185">Reference proteome</keyword>
<dbReference type="RefSeq" id="WP_237853278.1">
    <property type="nucleotide sequence ID" value="NZ_JAKLWS010000007.1"/>
</dbReference>
<gene>
    <name evidence="1" type="ORF">L6773_07670</name>
</gene>
<reference evidence="1" key="2">
    <citation type="submission" date="2024-05" db="EMBL/GenBank/DDBJ databases">
        <title>Rhodohalobacter halophilus gen. nov., sp. nov., a moderately halophilic member of the family Balneolaceae.</title>
        <authorList>
            <person name="Xia J."/>
        </authorList>
    </citation>
    <scope>NUCLEOTIDE SEQUENCE</scope>
    <source>
        <strain evidence="1">WB101</strain>
    </source>
</reference>
<comment type="caution">
    <text evidence="1">The sequence shown here is derived from an EMBL/GenBank/DDBJ whole genome shotgun (WGS) entry which is preliminary data.</text>
</comment>
<evidence type="ECO:0000313" key="2">
    <source>
        <dbReference type="Proteomes" id="UP001165366"/>
    </source>
</evidence>
<protein>
    <submittedName>
        <fullName evidence="1">Uncharacterized protein</fullName>
    </submittedName>
</protein>
<accession>A0ABS9KC67</accession>
<reference evidence="1" key="1">
    <citation type="submission" date="2022-01" db="EMBL/GenBank/DDBJ databases">
        <authorList>
            <person name="Wang Y."/>
        </authorList>
    </citation>
    <scope>NUCLEOTIDE SEQUENCE</scope>
    <source>
        <strain evidence="1">WB101</strain>
    </source>
</reference>
<dbReference type="Proteomes" id="UP001165366">
    <property type="component" value="Unassembled WGS sequence"/>
</dbReference>
<organism evidence="1 2">
    <name type="scientific">Rhodohalobacter sulfatireducens</name>
    <dbReference type="NCBI Taxonomy" id="2911366"/>
    <lineage>
        <taxon>Bacteria</taxon>
        <taxon>Pseudomonadati</taxon>
        <taxon>Balneolota</taxon>
        <taxon>Balneolia</taxon>
        <taxon>Balneolales</taxon>
        <taxon>Balneolaceae</taxon>
        <taxon>Rhodohalobacter</taxon>
    </lineage>
</organism>
<dbReference type="EMBL" id="JAKLWS010000007">
    <property type="protein sequence ID" value="MCG2588436.1"/>
    <property type="molecule type" value="Genomic_DNA"/>
</dbReference>